<protein>
    <recommendedName>
        <fullName evidence="8">Deoxyuridine 5'-triphosphate nucleotidohydrolase</fullName>
        <shortName evidence="8">dUTPase</shortName>
        <ecNumber evidence="8">3.6.1.23</ecNumber>
    </recommendedName>
    <alternativeName>
        <fullName evidence="8">dUTP pyrophosphatase</fullName>
    </alternativeName>
</protein>
<dbReference type="CDD" id="cd07557">
    <property type="entry name" value="trimeric_dUTPase"/>
    <property type="match status" value="1"/>
</dbReference>
<dbReference type="UniPathway" id="UPA00610">
    <property type="reaction ID" value="UER00666"/>
</dbReference>
<feature type="binding site" evidence="8">
    <location>
        <position position="84"/>
    </location>
    <ligand>
        <name>substrate</name>
    </ligand>
</feature>
<dbReference type="InterPro" id="IPR008181">
    <property type="entry name" value="dUTPase"/>
</dbReference>
<evidence type="ECO:0000256" key="1">
    <source>
        <dbReference type="ARBA" id="ARBA00001946"/>
    </source>
</evidence>
<organism evidence="10 11">
    <name type="scientific">Acidipropionibacterium jensenii</name>
    <dbReference type="NCBI Taxonomy" id="1749"/>
    <lineage>
        <taxon>Bacteria</taxon>
        <taxon>Bacillati</taxon>
        <taxon>Actinomycetota</taxon>
        <taxon>Actinomycetes</taxon>
        <taxon>Propionibacteriales</taxon>
        <taxon>Propionibacteriaceae</taxon>
        <taxon>Acidipropionibacterium</taxon>
    </lineage>
</organism>
<keyword evidence="5 8" id="KW-0460">Magnesium</keyword>
<dbReference type="EMBL" id="LR134473">
    <property type="protein sequence ID" value="VEI02223.1"/>
    <property type="molecule type" value="Genomic_DNA"/>
</dbReference>
<gene>
    <name evidence="8 10" type="primary">dut</name>
    <name evidence="10" type="ORF">NCTC13652_00394</name>
</gene>
<keyword evidence="4 8" id="KW-0378">Hydrolase</keyword>
<comment type="caution">
    <text evidence="8">Lacks conserved residue(s) required for the propagation of feature annotation.</text>
</comment>
<comment type="function">
    <text evidence="8">This enzyme is involved in nucleotide metabolism: it produces dUMP, the immediate precursor of thymidine nucleotides and it decreases the intracellular concentration of dUTP so that uracil cannot be incorporated into DNA.</text>
</comment>
<dbReference type="GO" id="GO:0046081">
    <property type="term" value="P:dUTP catabolic process"/>
    <property type="evidence" value="ECO:0007669"/>
    <property type="project" value="InterPro"/>
</dbReference>
<dbReference type="HAMAP" id="MF_00116">
    <property type="entry name" value="dUTPase_bact"/>
    <property type="match status" value="1"/>
</dbReference>
<dbReference type="Pfam" id="PF00692">
    <property type="entry name" value="dUTPase"/>
    <property type="match status" value="1"/>
</dbReference>
<dbReference type="EC" id="3.6.1.23" evidence="8"/>
<reference evidence="10 11" key="1">
    <citation type="submission" date="2018-12" db="EMBL/GenBank/DDBJ databases">
        <authorList>
            <consortium name="Pathogen Informatics"/>
        </authorList>
    </citation>
    <scope>NUCLEOTIDE SEQUENCE [LARGE SCALE GENOMIC DNA]</scope>
    <source>
        <strain evidence="10 11">NCTC13652</strain>
    </source>
</reference>
<accession>A0A3S4YVP3</accession>
<keyword evidence="11" id="KW-1185">Reference proteome</keyword>
<dbReference type="GO" id="GO:0000287">
    <property type="term" value="F:magnesium ion binding"/>
    <property type="evidence" value="ECO:0007669"/>
    <property type="project" value="UniProtKB-UniRule"/>
</dbReference>
<evidence type="ECO:0000313" key="11">
    <source>
        <dbReference type="Proteomes" id="UP000277858"/>
    </source>
</evidence>
<comment type="catalytic activity">
    <reaction evidence="7 8">
        <text>dUTP + H2O = dUMP + diphosphate + H(+)</text>
        <dbReference type="Rhea" id="RHEA:10248"/>
        <dbReference type="ChEBI" id="CHEBI:15377"/>
        <dbReference type="ChEBI" id="CHEBI:15378"/>
        <dbReference type="ChEBI" id="CHEBI:33019"/>
        <dbReference type="ChEBI" id="CHEBI:61555"/>
        <dbReference type="ChEBI" id="CHEBI:246422"/>
        <dbReference type="EC" id="3.6.1.23"/>
    </reaction>
</comment>
<dbReference type="PANTHER" id="PTHR11241:SF0">
    <property type="entry name" value="DEOXYURIDINE 5'-TRIPHOSPHATE NUCLEOTIDOHYDROLASE"/>
    <property type="match status" value="1"/>
</dbReference>
<dbReference type="GO" id="GO:0004170">
    <property type="term" value="F:dUTP diphosphatase activity"/>
    <property type="evidence" value="ECO:0007669"/>
    <property type="project" value="UniProtKB-UniRule"/>
</dbReference>
<evidence type="ECO:0000256" key="8">
    <source>
        <dbReference type="HAMAP-Rule" id="MF_00116"/>
    </source>
</evidence>
<name>A0A3S4YVP3_9ACTN</name>
<evidence type="ECO:0000256" key="5">
    <source>
        <dbReference type="ARBA" id="ARBA00022842"/>
    </source>
</evidence>
<dbReference type="FunFam" id="2.70.40.10:FF:000008">
    <property type="entry name" value="Deoxyuridine 5'-triphosphate nucleotidohydrolase"/>
    <property type="match status" value="1"/>
</dbReference>
<comment type="pathway">
    <text evidence="8">Pyrimidine metabolism; dUMP biosynthesis; dUMP from dCTP (dUTP route): step 2/2.</text>
</comment>
<dbReference type="NCBIfam" id="TIGR00576">
    <property type="entry name" value="dut"/>
    <property type="match status" value="1"/>
</dbReference>
<evidence type="ECO:0000256" key="2">
    <source>
        <dbReference type="ARBA" id="ARBA00006581"/>
    </source>
</evidence>
<dbReference type="AlphaFoldDB" id="A0A3S4YVP3"/>
<dbReference type="Gene3D" id="2.70.40.10">
    <property type="match status" value="1"/>
</dbReference>
<proteinExistence type="inferred from homology"/>
<feature type="binding site" evidence="8">
    <location>
        <begin position="71"/>
        <end position="73"/>
    </location>
    <ligand>
        <name>substrate</name>
    </ligand>
</feature>
<evidence type="ECO:0000256" key="6">
    <source>
        <dbReference type="ARBA" id="ARBA00023080"/>
    </source>
</evidence>
<feature type="domain" description="dUTPase-like" evidence="9">
    <location>
        <begin position="21"/>
        <end position="151"/>
    </location>
</feature>
<evidence type="ECO:0000313" key="10">
    <source>
        <dbReference type="EMBL" id="VEI02223.1"/>
    </source>
</evidence>
<dbReference type="InterPro" id="IPR029054">
    <property type="entry name" value="dUTPase-like"/>
</dbReference>
<dbReference type="SUPFAM" id="SSF51283">
    <property type="entry name" value="dUTPase-like"/>
    <property type="match status" value="1"/>
</dbReference>
<dbReference type="InterPro" id="IPR033704">
    <property type="entry name" value="dUTPase_trimeric"/>
</dbReference>
<dbReference type="Proteomes" id="UP000277858">
    <property type="component" value="Chromosome"/>
</dbReference>
<comment type="similarity">
    <text evidence="2 8">Belongs to the dUTPase family.</text>
</comment>
<dbReference type="GO" id="GO:0006226">
    <property type="term" value="P:dUMP biosynthetic process"/>
    <property type="evidence" value="ECO:0007669"/>
    <property type="project" value="UniProtKB-UniRule"/>
</dbReference>
<evidence type="ECO:0000256" key="3">
    <source>
        <dbReference type="ARBA" id="ARBA00022723"/>
    </source>
</evidence>
<dbReference type="PANTHER" id="PTHR11241">
    <property type="entry name" value="DEOXYURIDINE 5'-TRIPHOSPHATE NUCLEOTIDOHYDROLASE"/>
    <property type="match status" value="1"/>
</dbReference>
<dbReference type="NCBIfam" id="NF001862">
    <property type="entry name" value="PRK00601.1"/>
    <property type="match status" value="1"/>
</dbReference>
<dbReference type="InterPro" id="IPR036157">
    <property type="entry name" value="dUTPase-like_sf"/>
</dbReference>
<feature type="binding site" evidence="8">
    <location>
        <begin position="88"/>
        <end position="90"/>
    </location>
    <ligand>
        <name>substrate</name>
    </ligand>
</feature>
<keyword evidence="3 8" id="KW-0479">Metal-binding</keyword>
<sequence length="153" mass="15911">MADQIDMTPEIEIATTVAAGATAPHYAMPGDAGADLSTTVEVDLAPGRRLMVPTGVRVAIPDGYVGFINPRSGLAARTGLSIVNTPGTIDSGYRGELRILLINTDPSHPIHLDAGDRIAQLVIIPVVRARFVPVEELPPSSRGESGYGSTGVA</sequence>
<evidence type="ECO:0000256" key="7">
    <source>
        <dbReference type="ARBA" id="ARBA00047686"/>
    </source>
</evidence>
<evidence type="ECO:0000259" key="9">
    <source>
        <dbReference type="Pfam" id="PF00692"/>
    </source>
</evidence>
<comment type="cofactor">
    <cofactor evidence="1 8">
        <name>Mg(2+)</name>
        <dbReference type="ChEBI" id="CHEBI:18420"/>
    </cofactor>
</comment>
<dbReference type="STRING" id="1122997.GCA_000425285_01382"/>
<keyword evidence="6 8" id="KW-0546">Nucleotide metabolism</keyword>
<evidence type="ECO:0000256" key="4">
    <source>
        <dbReference type="ARBA" id="ARBA00022801"/>
    </source>
</evidence>